<evidence type="ECO:0000256" key="2">
    <source>
        <dbReference type="SAM" id="Phobius"/>
    </source>
</evidence>
<protein>
    <submittedName>
        <fullName evidence="4">Uncharacterized protein DUF3152</fullName>
    </submittedName>
</protein>
<evidence type="ECO:0000313" key="4">
    <source>
        <dbReference type="EMBL" id="PFG27072.1"/>
    </source>
</evidence>
<feature type="transmembrane region" description="Helical" evidence="2">
    <location>
        <begin position="80"/>
        <end position="99"/>
    </location>
</feature>
<keyword evidence="2" id="KW-0472">Membrane</keyword>
<accession>A0A2A9DM82</accession>
<organism evidence="4 5">
    <name type="scientific">Corynebacterium renale</name>
    <dbReference type="NCBI Taxonomy" id="1724"/>
    <lineage>
        <taxon>Bacteria</taxon>
        <taxon>Bacillati</taxon>
        <taxon>Actinomycetota</taxon>
        <taxon>Actinomycetes</taxon>
        <taxon>Mycobacteriales</taxon>
        <taxon>Corynebacteriaceae</taxon>
        <taxon>Corynebacterium</taxon>
    </lineage>
</organism>
<sequence length="354" mass="38723">MARTDNDSTPPHRPDDEGGGVARAHRFEEGEWEERSNGTMVRRIVVTPEDSHREMRRAHGRGQAHHRGHDSSLVRFASQYGWRAYAIPVLLVITVWLLWDVVLSSSDAQPTAESAASSAHHEETQPGPNPAEHTAAPVDIKDLPPGGAFTEKGDGTYRVVGTPGAAAGEGTERVVRYVVEVENGVDTASYGGDDALARMIDATLTNPKGWIADPRFRFEHVAPGDKPTMRIQLTSTGTTHATCGNDLEMETSCFYQDGQRLVINESRWVRGASPFDGDIGSYRQYLLNHEMGHGLGYAAHEPCGGTGELAPVMMQQTLSLDNSVLYSIDSSEVYPDDGAHCQYNPWPYPKGAQR</sequence>
<dbReference type="SUPFAM" id="SSF55486">
    <property type="entry name" value="Metalloproteases ('zincins'), catalytic domain"/>
    <property type="match status" value="1"/>
</dbReference>
<feature type="region of interest" description="Disordered" evidence="1">
    <location>
        <begin position="1"/>
        <end position="69"/>
    </location>
</feature>
<feature type="compositionally biased region" description="Basic and acidic residues" evidence="1">
    <location>
        <begin position="25"/>
        <end position="36"/>
    </location>
</feature>
<feature type="region of interest" description="Disordered" evidence="1">
    <location>
        <begin position="112"/>
        <end position="156"/>
    </location>
</feature>
<gene>
    <name evidence="4" type="ORF">ATK06_0120</name>
</gene>
<dbReference type="AlphaFoldDB" id="A0A2A9DM82"/>
<keyword evidence="2" id="KW-1133">Transmembrane helix</keyword>
<dbReference type="Proteomes" id="UP000221653">
    <property type="component" value="Unassembled WGS sequence"/>
</dbReference>
<comment type="caution">
    <text evidence="4">The sequence shown here is derived from an EMBL/GenBank/DDBJ whole genome shotgun (WGS) entry which is preliminary data.</text>
</comment>
<feature type="domain" description="DUF3152" evidence="3">
    <location>
        <begin position="143"/>
        <end position="349"/>
    </location>
</feature>
<reference evidence="4 5" key="1">
    <citation type="submission" date="2017-10" db="EMBL/GenBank/DDBJ databases">
        <title>Sequencing the genomes of 1000 actinobacteria strains.</title>
        <authorList>
            <person name="Klenk H.-P."/>
        </authorList>
    </citation>
    <scope>NUCLEOTIDE SEQUENCE [LARGE SCALE GENOMIC DNA]</scope>
    <source>
        <strain evidence="4 5">DSM 20688</strain>
    </source>
</reference>
<proteinExistence type="predicted"/>
<dbReference type="EMBL" id="PDJF01000001">
    <property type="protein sequence ID" value="PFG27072.1"/>
    <property type="molecule type" value="Genomic_DNA"/>
</dbReference>
<keyword evidence="2" id="KW-0812">Transmembrane</keyword>
<evidence type="ECO:0000259" key="3">
    <source>
        <dbReference type="Pfam" id="PF11350"/>
    </source>
</evidence>
<keyword evidence="5" id="KW-1185">Reference proteome</keyword>
<dbReference type="STRING" id="1724.GCA_001044175_00224"/>
<dbReference type="InterPro" id="IPR022603">
    <property type="entry name" value="DUF3152"/>
</dbReference>
<name>A0A2A9DM82_9CORY</name>
<evidence type="ECO:0000256" key="1">
    <source>
        <dbReference type="SAM" id="MobiDB-lite"/>
    </source>
</evidence>
<evidence type="ECO:0000313" key="5">
    <source>
        <dbReference type="Proteomes" id="UP000221653"/>
    </source>
</evidence>
<feature type="compositionally biased region" description="Basic and acidic residues" evidence="1">
    <location>
        <begin position="1"/>
        <end position="16"/>
    </location>
</feature>
<feature type="compositionally biased region" description="Basic residues" evidence="1">
    <location>
        <begin position="54"/>
        <end position="68"/>
    </location>
</feature>
<dbReference type="Pfam" id="PF11350">
    <property type="entry name" value="DUF3152"/>
    <property type="match status" value="1"/>
</dbReference>